<dbReference type="GO" id="GO:0005886">
    <property type="term" value="C:plasma membrane"/>
    <property type="evidence" value="ECO:0007669"/>
    <property type="project" value="TreeGrafter"/>
</dbReference>
<dbReference type="InterPro" id="IPR033138">
    <property type="entry name" value="Cu_oxidase_CS"/>
</dbReference>
<feature type="disulfide bond" evidence="10">
    <location>
        <begin position="1288"/>
        <end position="1438"/>
    </location>
</feature>
<sequence>CGLLVDYCCFYHLFGLSFSRHPFTAEQVMLCYISSNLKFSSGVQKYIKAVYTEYTDSTFTTPKSKPPWAGIQGPTIRTVMNDRVVVHFKNFASQSFSVSPIGIQYWKHSEGAGYEDSSSVQERADDAVPPGGYYKYVWDISPNSGPTTSDPDCLTYIYSSQVDIVRDFNSGLVGTLLICKTGALTEERQRKVPEFILLFAVFDESQSWYREVGRADKLKKTSSPTQYHTINGYINSTLPGLTVCQKSPVVSWHLIGLGSTPEIHSIQFEGHTLKVFNHKQVTVEMTPMTFTTALMKPSATGKFLISCKIHSHQTAGMNAFFTVDNCPDPVVAPIPDKRNVIHDDEEDEDNMISIVFKQGGPVSVLRSSAKGRPKVWVHYIAAEEMDWDYSSQSGDRKGPQRLGGVYKKVAFVEYTDKTFTKKTTGKMLMGPELRGEVGDKLQVGNVDLRSLAVPPGEIMTYLWKLTAEDGPTEADPRCLTHLYQSMVDPIRDVASGLVGPLIICKSQSLDKRGRVVTSDKEKKLLFTVFDENRSWYFEENMKKNSEDPTKIDRNDPDFYNSNVMHSGSVNGFMFNHLQFRMCVGDVILWHVASIGIQNNFLSVYFTGNTFEKDKTYGTVLTLFPMTGDTVTTEVEMLGKSIKILAGVDRGMSVRYTVVNCERVLPVVDNEDYDELNEFFEQNFPMPRGTKEKNHTIAVRVCRNRTVTDSATGRENMSSDTERQNRTHVCEIRYIPVKREKDLDALSQGGIPQDILDQLDGEMGGNSLERQKRSHHESEPHRRRPNVIDPSVLSNTTENKALTGEHQNMNISNIQLNEDDDNKTHPANDLLRKLLFKDINPLNNQLLNDSTEEKSEKVSNVELWSVSKDKNKVDAKVHSNNEVLKDSGSSGLKQDKMEESLNLHNYDYKDPKKFQPDLESVLEPVSNSSDNQTYGRRSLASDYDDYGDEGNNVGIRSTESRFRSYYIAAEEIMWDYGINKPAQLIKPREVRRGMRKYFPAYKKVVFRAYQDRDFKHPIKRGELDEHLGIMGPVLKAEINDVLTVVFKNLASRPYSFHLHGVYDKMQGIPGDPVPPGEERVYNWRISRRQGPSASEFDCKAGAYYSDVNMEKDINSGLIGPVLICRPGTLRPHVLLQPDVTDFFLLFTTFDERKSWYLDYNTRKFCTPPCQAKVDDPWFETSNKFAAINGYVSETLPGLIVEQYRTARWHLLNVGSQGEFHAVHFHGLPFGVGKDQEHRMGVFNLYPGVFGTVEMRPTIVGTWLIECTIGEHQMAGMRAKLLIYNPRKRCIQPLGMQSGWIDNKQITASEHSGDWKPSLARLELSGSINAWMGRGTDSWLQVDLLRPMLLHGIQTQGAKTSMGLSEYFTILYTVSYSIDQENWTTYRGNSTKSSYTFNGNIDGSRIKENLFSPPIVGRYIRIHPLTFQKQPTLRIELLGCDLNSCSMPLGMERRLIPSSSISASSFLNKWLLSWSPDLARLHQEGRANAWRPKTNNPNEWLQVDFLSVKRVTAVVTQGARSVLKPMIVTEFTVSISNDGHKWSSVKEQGTDHEKIFEGNREYDEKALNVFDPPLFTRFIRIQPKGWVNDIALRLEFLGCDTQPTL</sequence>
<protein>
    <submittedName>
        <fullName evidence="13">Coagulation factor VIII, procoagulant component</fullName>
    </submittedName>
</protein>
<keyword evidence="9" id="KW-0325">Glycoprotein</keyword>
<dbReference type="GO" id="GO:0038023">
    <property type="term" value="F:signaling receptor activity"/>
    <property type="evidence" value="ECO:0007669"/>
    <property type="project" value="TreeGrafter"/>
</dbReference>
<evidence type="ECO:0000256" key="11">
    <source>
        <dbReference type="SAM" id="MobiDB-lite"/>
    </source>
</evidence>
<dbReference type="GO" id="GO:0005507">
    <property type="term" value="F:copper ion binding"/>
    <property type="evidence" value="ECO:0007669"/>
    <property type="project" value="InterPro"/>
</dbReference>
<feature type="domain" description="F5/8 type C" evidence="12">
    <location>
        <begin position="1443"/>
        <end position="1597"/>
    </location>
</feature>
<evidence type="ECO:0000313" key="14">
    <source>
        <dbReference type="Proteomes" id="UP000694427"/>
    </source>
</evidence>
<dbReference type="SMART" id="SM00231">
    <property type="entry name" value="FA58C"/>
    <property type="match status" value="2"/>
</dbReference>
<organism evidence="13 14">
    <name type="scientific">Cyprinus carpio</name>
    <name type="common">Common carp</name>
    <dbReference type="NCBI Taxonomy" id="7962"/>
    <lineage>
        <taxon>Eukaryota</taxon>
        <taxon>Metazoa</taxon>
        <taxon>Chordata</taxon>
        <taxon>Craniata</taxon>
        <taxon>Vertebrata</taxon>
        <taxon>Euteleostomi</taxon>
        <taxon>Actinopterygii</taxon>
        <taxon>Neopterygii</taxon>
        <taxon>Teleostei</taxon>
        <taxon>Ostariophysi</taxon>
        <taxon>Cypriniformes</taxon>
        <taxon>Cyprinidae</taxon>
        <taxon>Cyprininae</taxon>
        <taxon>Cyprinus</taxon>
    </lineage>
</organism>
<dbReference type="InterPro" id="IPR008972">
    <property type="entry name" value="Cupredoxin"/>
</dbReference>
<feature type="region of interest" description="Disordered" evidence="11">
    <location>
        <begin position="922"/>
        <end position="944"/>
    </location>
</feature>
<dbReference type="Gene3D" id="2.60.40.420">
    <property type="entry name" value="Cupredoxins - blue copper proteins"/>
    <property type="match status" value="5"/>
</dbReference>
<feature type="disulfide bond" evidence="10">
    <location>
        <begin position="244"/>
        <end position="326"/>
    </location>
</feature>
<feature type="disulfide bond" evidence="10">
    <location>
        <begin position="1097"/>
        <end position="1123"/>
    </location>
</feature>
<dbReference type="PANTHER" id="PTHR46806">
    <property type="entry name" value="F5/8 TYPE C DOMAIN-CONTAINING PROTEIN"/>
    <property type="match status" value="1"/>
</dbReference>
<name>A0A8C1IR22_CYPCA</name>
<comment type="similarity">
    <text evidence="2">Belongs to the multicopper oxidase family.</text>
</comment>
<dbReference type="Pfam" id="PF07731">
    <property type="entry name" value="Cu-oxidase_2"/>
    <property type="match status" value="1"/>
</dbReference>
<dbReference type="InterPro" id="IPR011707">
    <property type="entry name" value="Cu-oxidase-like_N"/>
</dbReference>
<dbReference type="InterPro" id="IPR024715">
    <property type="entry name" value="Factor_5/8-like"/>
</dbReference>
<keyword evidence="8 10" id="KW-1015">Disulfide bond</keyword>
<dbReference type="PROSITE" id="PS00079">
    <property type="entry name" value="MULTICOPPER_OXIDASE1"/>
    <property type="match status" value="2"/>
</dbReference>
<feature type="disulfide bond" evidence="10">
    <location>
        <begin position="582"/>
        <end position="660"/>
    </location>
</feature>
<dbReference type="PROSITE" id="PS50022">
    <property type="entry name" value="FA58C_3"/>
    <property type="match status" value="2"/>
</dbReference>
<gene>
    <name evidence="13" type="primary">LOC109102588</name>
</gene>
<evidence type="ECO:0000256" key="9">
    <source>
        <dbReference type="ARBA" id="ARBA00023180"/>
    </source>
</evidence>
<dbReference type="SUPFAM" id="SSF49503">
    <property type="entry name" value="Cupredoxins"/>
    <property type="match status" value="6"/>
</dbReference>
<feature type="domain" description="F5/8 type C" evidence="12">
    <location>
        <begin position="1288"/>
        <end position="1438"/>
    </location>
</feature>
<evidence type="ECO:0000256" key="6">
    <source>
        <dbReference type="ARBA" id="ARBA00022737"/>
    </source>
</evidence>
<dbReference type="PANTHER" id="PTHR46806:SF7">
    <property type="entry name" value="COAGULATION FACTOR VIII"/>
    <property type="match status" value="1"/>
</dbReference>
<evidence type="ECO:0000313" key="13">
    <source>
        <dbReference type="Ensembl" id="ENSCCRP00010021386.1"/>
    </source>
</evidence>
<comment type="subcellular location">
    <subcellularLocation>
        <location evidence="1">Secreted</location>
    </subcellularLocation>
</comment>
<evidence type="ECO:0000256" key="1">
    <source>
        <dbReference type="ARBA" id="ARBA00004613"/>
    </source>
</evidence>
<dbReference type="InterPro" id="IPR008979">
    <property type="entry name" value="Galactose-bd-like_sf"/>
</dbReference>
<dbReference type="PROSITE" id="PS01286">
    <property type="entry name" value="FA58C_2"/>
    <property type="match status" value="1"/>
</dbReference>
<keyword evidence="14" id="KW-1185">Reference proteome</keyword>
<dbReference type="SUPFAM" id="SSF49785">
    <property type="entry name" value="Galactose-binding domain-like"/>
    <property type="match status" value="2"/>
</dbReference>
<accession>A0A8C1IR22</accession>
<proteinExistence type="inferred from homology"/>
<evidence type="ECO:0000256" key="3">
    <source>
        <dbReference type="ARBA" id="ARBA00022525"/>
    </source>
</evidence>
<dbReference type="CDD" id="cd00057">
    <property type="entry name" value="FA58C"/>
    <property type="match status" value="2"/>
</dbReference>
<evidence type="ECO:0000256" key="8">
    <source>
        <dbReference type="ARBA" id="ARBA00023157"/>
    </source>
</evidence>
<evidence type="ECO:0000256" key="7">
    <source>
        <dbReference type="ARBA" id="ARBA00022837"/>
    </source>
</evidence>
<dbReference type="Pfam" id="PF07732">
    <property type="entry name" value="Cu-oxidase_3"/>
    <property type="match status" value="1"/>
</dbReference>
<keyword evidence="3" id="KW-0964">Secreted</keyword>
<dbReference type="GO" id="GO:0016491">
    <property type="term" value="F:oxidoreductase activity"/>
    <property type="evidence" value="ECO:0007669"/>
    <property type="project" value="InterPro"/>
</dbReference>
<dbReference type="Gene3D" id="2.60.120.260">
    <property type="entry name" value="Galactose-binding domain-like"/>
    <property type="match status" value="2"/>
</dbReference>
<dbReference type="InterPro" id="IPR050633">
    <property type="entry name" value="Neuropilin_MCO_CoagFactor"/>
</dbReference>
<dbReference type="InterPro" id="IPR000421">
    <property type="entry name" value="FA58C"/>
</dbReference>
<feature type="disulfide bond" evidence="10">
    <location>
        <begin position="153"/>
        <end position="179"/>
    </location>
</feature>
<keyword evidence="6" id="KW-0677">Repeat</keyword>
<feature type="compositionally biased region" description="Polar residues" evidence="11">
    <location>
        <begin position="924"/>
        <end position="934"/>
    </location>
</feature>
<dbReference type="PROSITE" id="PS01285">
    <property type="entry name" value="FA58C_1"/>
    <property type="match status" value="2"/>
</dbReference>
<reference evidence="13" key="2">
    <citation type="submission" date="2025-09" db="UniProtKB">
        <authorList>
            <consortium name="Ensembl"/>
        </authorList>
    </citation>
    <scope>IDENTIFICATION</scope>
</reference>
<dbReference type="FunFam" id="2.60.120.260:FF:000002">
    <property type="entry name" value="Coagulation factor VIII"/>
    <property type="match status" value="2"/>
</dbReference>
<keyword evidence="4" id="KW-0479">Metal-binding</keyword>
<dbReference type="Pfam" id="PF00754">
    <property type="entry name" value="F5_F8_type_C"/>
    <property type="match status" value="2"/>
</dbReference>
<evidence type="ECO:0000256" key="5">
    <source>
        <dbReference type="ARBA" id="ARBA00022729"/>
    </source>
</evidence>
<keyword evidence="5" id="KW-0732">Signal</keyword>
<feature type="disulfide bond" evidence="10">
    <location>
        <begin position="478"/>
        <end position="504"/>
    </location>
</feature>
<dbReference type="GO" id="GO:0005576">
    <property type="term" value="C:extracellular region"/>
    <property type="evidence" value="ECO:0007669"/>
    <property type="project" value="UniProtKB-SubCell"/>
</dbReference>
<evidence type="ECO:0000256" key="4">
    <source>
        <dbReference type="ARBA" id="ARBA00022723"/>
    </source>
</evidence>
<feature type="disulfide bond" evidence="10">
    <location>
        <begin position="1164"/>
        <end position="1168"/>
    </location>
</feature>
<evidence type="ECO:0000256" key="2">
    <source>
        <dbReference type="ARBA" id="ARBA00010609"/>
    </source>
</evidence>
<evidence type="ECO:0000259" key="12">
    <source>
        <dbReference type="PROSITE" id="PS50022"/>
    </source>
</evidence>
<keyword evidence="7" id="KW-0106">Calcium</keyword>
<dbReference type="Ensembl" id="ENSCCRT00010023388.1">
    <property type="protein sequence ID" value="ENSCCRP00010021386.1"/>
    <property type="gene ID" value="ENSCCRG00010008679.1"/>
</dbReference>
<reference evidence="13" key="1">
    <citation type="submission" date="2025-08" db="UniProtKB">
        <authorList>
            <consortium name="Ensembl"/>
        </authorList>
    </citation>
    <scope>IDENTIFICATION</scope>
</reference>
<dbReference type="PIRSF" id="PIRSF000354">
    <property type="entry name" value="Factors_V_VIII"/>
    <property type="match status" value="1"/>
</dbReference>
<evidence type="ECO:0000256" key="10">
    <source>
        <dbReference type="PIRSR" id="PIRSR000354-1"/>
    </source>
</evidence>
<dbReference type="Proteomes" id="UP000694427">
    <property type="component" value="Unplaced"/>
</dbReference>
<dbReference type="InterPro" id="IPR011706">
    <property type="entry name" value="Cu-oxidase_C"/>
</dbReference>
<feature type="region of interest" description="Disordered" evidence="11">
    <location>
        <begin position="754"/>
        <end position="792"/>
    </location>
</feature>